<feature type="region of interest" description="Disordered" evidence="1">
    <location>
        <begin position="121"/>
        <end position="142"/>
    </location>
</feature>
<name>A0ABR3P313_9PEZI</name>
<dbReference type="InterPro" id="IPR051207">
    <property type="entry name" value="ComplexI_NDUFA9_subunit"/>
</dbReference>
<feature type="domain" description="NAD-dependent epimerase/dehydratase" evidence="2">
    <location>
        <begin position="13"/>
        <end position="90"/>
    </location>
</feature>
<dbReference type="Gene3D" id="3.40.50.720">
    <property type="entry name" value="NAD(P)-binding Rossmann-like Domain"/>
    <property type="match status" value="1"/>
</dbReference>
<dbReference type="InterPro" id="IPR036291">
    <property type="entry name" value="NAD(P)-bd_dom_sf"/>
</dbReference>
<organism evidence="3 4">
    <name type="scientific">Neodothiora populina</name>
    <dbReference type="NCBI Taxonomy" id="2781224"/>
    <lineage>
        <taxon>Eukaryota</taxon>
        <taxon>Fungi</taxon>
        <taxon>Dikarya</taxon>
        <taxon>Ascomycota</taxon>
        <taxon>Pezizomycotina</taxon>
        <taxon>Dothideomycetes</taxon>
        <taxon>Dothideomycetidae</taxon>
        <taxon>Dothideales</taxon>
        <taxon>Dothioraceae</taxon>
        <taxon>Neodothiora</taxon>
    </lineage>
</organism>
<evidence type="ECO:0000259" key="2">
    <source>
        <dbReference type="Pfam" id="PF01370"/>
    </source>
</evidence>
<sequence length="311" mass="32330">MASAASSAARKKIVVAGGNGFLGSRICKAATARGWHVVSLSRSGEPTWSSVTSSPTAPAWSKDVEWISANVLHPSTYRAHLRSADSVVHSMGILLEADYKGVLQGKEPLVAGLQRAFSSTKKGTQDPFARTGDEGTFEPQEDGGQITYEVMNRDSAILLAKETAAAAAAAAAAEGIDGEATTRPTFCYVSAAGGAPVLPRRYIDTKRAAEQAIALNLPSLRSVFVRPGMLFDASRGFTMPLAAATWVGAMANSLVGGALSGVMGAGGVKPLKADVVAEAIVEAIDDGVTKGPVEVRGIEELATRSWRKGML</sequence>
<protein>
    <recommendedName>
        <fullName evidence="2">NAD-dependent epimerase/dehydratase domain-containing protein</fullName>
    </recommendedName>
</protein>
<dbReference type="SUPFAM" id="SSF51735">
    <property type="entry name" value="NAD(P)-binding Rossmann-fold domains"/>
    <property type="match status" value="1"/>
</dbReference>
<evidence type="ECO:0000313" key="3">
    <source>
        <dbReference type="EMBL" id="KAL1296694.1"/>
    </source>
</evidence>
<evidence type="ECO:0000256" key="1">
    <source>
        <dbReference type="SAM" id="MobiDB-lite"/>
    </source>
</evidence>
<dbReference type="PANTHER" id="PTHR12126">
    <property type="entry name" value="NADH-UBIQUINONE OXIDOREDUCTASE 39 KDA SUBUNIT-RELATED"/>
    <property type="match status" value="1"/>
</dbReference>
<comment type="caution">
    <text evidence="3">The sequence shown here is derived from an EMBL/GenBank/DDBJ whole genome shotgun (WGS) entry which is preliminary data.</text>
</comment>
<accession>A0ABR3P313</accession>
<dbReference type="EMBL" id="JBFMKM010000018">
    <property type="protein sequence ID" value="KAL1296694.1"/>
    <property type="molecule type" value="Genomic_DNA"/>
</dbReference>
<dbReference type="Proteomes" id="UP001562354">
    <property type="component" value="Unassembled WGS sequence"/>
</dbReference>
<proteinExistence type="predicted"/>
<evidence type="ECO:0000313" key="4">
    <source>
        <dbReference type="Proteomes" id="UP001562354"/>
    </source>
</evidence>
<dbReference type="Pfam" id="PF01370">
    <property type="entry name" value="Epimerase"/>
    <property type="match status" value="1"/>
</dbReference>
<dbReference type="GeneID" id="95973873"/>
<gene>
    <name evidence="3" type="ORF">AAFC00_000170</name>
</gene>
<dbReference type="PANTHER" id="PTHR12126:SF16">
    <property type="entry name" value="MIOREX COMPLEX COMPONENT 2"/>
    <property type="match status" value="1"/>
</dbReference>
<reference evidence="3 4" key="1">
    <citation type="submission" date="2024-07" db="EMBL/GenBank/DDBJ databases">
        <title>Draft sequence of the Neodothiora populina.</title>
        <authorList>
            <person name="Drown D.D."/>
            <person name="Schuette U.S."/>
            <person name="Buechlein A.B."/>
            <person name="Rusch D.R."/>
            <person name="Winton L.W."/>
            <person name="Adams G.A."/>
        </authorList>
    </citation>
    <scope>NUCLEOTIDE SEQUENCE [LARGE SCALE GENOMIC DNA]</scope>
    <source>
        <strain evidence="3 4">CPC 39397</strain>
    </source>
</reference>
<keyword evidence="4" id="KW-1185">Reference proteome</keyword>
<dbReference type="InterPro" id="IPR001509">
    <property type="entry name" value="Epimerase_deHydtase"/>
</dbReference>
<dbReference type="RefSeq" id="XP_069196376.1">
    <property type="nucleotide sequence ID" value="XM_069340976.1"/>
</dbReference>